<dbReference type="EMBL" id="JPEN01000070">
    <property type="protein sequence ID" value="KGM36975.1"/>
    <property type="molecule type" value="Genomic_DNA"/>
</dbReference>
<feature type="transmembrane region" description="Helical" evidence="1">
    <location>
        <begin position="140"/>
        <end position="162"/>
    </location>
</feature>
<evidence type="ECO:0000256" key="1">
    <source>
        <dbReference type="SAM" id="Phobius"/>
    </source>
</evidence>
<gene>
    <name evidence="2" type="ORF">SSIN_1276</name>
</gene>
<feature type="transmembrane region" description="Helical" evidence="1">
    <location>
        <begin position="68"/>
        <end position="92"/>
    </location>
</feature>
<dbReference type="PATRIC" id="fig|176090.4.peg.1237"/>
<dbReference type="PANTHER" id="PTHR36844:SF1">
    <property type="entry name" value="PROTEASE PRSW"/>
    <property type="match status" value="1"/>
</dbReference>
<sequence length="272" mass="29718">MKKNIVLFTFLLLSAIGLEYETQAYTTGSMSGTAYGIVGLSALLALLYIIPALLLIRSLGKKWQTPAFSLGVALLGGLFISGWTSGLANTYIHEWVSTSFPNTVISYLENALAAPLVEEPLKLLAVAFAVYLVPVKKLRAFLLLGITAGMGFQISEDFSYILSDLPEGFSFTISGILGRITGGVASHWLYTALTTIGLALMFRFAKTQKAYFKAGLFYFLSAFVLHFLWNSPLTSIETDIPVIVPAMTAVAVFIFYQAYQTTQKIDQEDLSV</sequence>
<reference evidence="2 3" key="1">
    <citation type="submission" date="2014-06" db="EMBL/GenBank/DDBJ databases">
        <authorList>
            <person name="Teng J.L."/>
            <person name="Huang Y."/>
            <person name="Tse H."/>
            <person name="Lau S.K."/>
            <person name="Woo P.C."/>
        </authorList>
    </citation>
    <scope>NUCLEOTIDE SEQUENCE [LARGE SCALE GENOMIC DNA]</scope>
    <source>
        <strain evidence="2 3">HKU4</strain>
    </source>
</reference>
<keyword evidence="1" id="KW-1133">Transmembrane helix</keyword>
<keyword evidence="1" id="KW-0812">Transmembrane</keyword>
<keyword evidence="1" id="KW-0472">Membrane</keyword>
<feature type="transmembrane region" description="Helical" evidence="1">
    <location>
        <begin position="112"/>
        <end position="133"/>
    </location>
</feature>
<dbReference type="AlphaFoldDB" id="A0A0A0DFX7"/>
<dbReference type="InterPro" id="IPR026898">
    <property type="entry name" value="PrsW"/>
</dbReference>
<feature type="transmembrane region" description="Helical" evidence="1">
    <location>
        <begin position="34"/>
        <end position="56"/>
    </location>
</feature>
<feature type="transmembrane region" description="Helical" evidence="1">
    <location>
        <begin position="210"/>
        <end position="228"/>
    </location>
</feature>
<name>A0A0A0DFX7_9STRE</name>
<proteinExistence type="predicted"/>
<dbReference type="Proteomes" id="UP000030019">
    <property type="component" value="Unassembled WGS sequence"/>
</dbReference>
<dbReference type="PANTHER" id="PTHR36844">
    <property type="entry name" value="PROTEASE PRSW"/>
    <property type="match status" value="1"/>
</dbReference>
<evidence type="ECO:0008006" key="4">
    <source>
        <dbReference type="Google" id="ProtNLM"/>
    </source>
</evidence>
<organism evidence="2 3">
    <name type="scientific">Streptococcus sinensis</name>
    <dbReference type="NCBI Taxonomy" id="176090"/>
    <lineage>
        <taxon>Bacteria</taxon>
        <taxon>Bacillati</taxon>
        <taxon>Bacillota</taxon>
        <taxon>Bacilli</taxon>
        <taxon>Lactobacillales</taxon>
        <taxon>Streptococcaceae</taxon>
        <taxon>Streptococcus</taxon>
    </lineage>
</organism>
<evidence type="ECO:0000313" key="2">
    <source>
        <dbReference type="EMBL" id="KGM36975.1"/>
    </source>
</evidence>
<dbReference type="GO" id="GO:0008233">
    <property type="term" value="F:peptidase activity"/>
    <property type="evidence" value="ECO:0007669"/>
    <property type="project" value="InterPro"/>
</dbReference>
<dbReference type="eggNOG" id="COG2339">
    <property type="taxonomic scope" value="Bacteria"/>
</dbReference>
<dbReference type="Pfam" id="PF13367">
    <property type="entry name" value="PrsW-protease"/>
    <property type="match status" value="1"/>
</dbReference>
<comment type="caution">
    <text evidence="2">The sequence shown here is derived from an EMBL/GenBank/DDBJ whole genome shotgun (WGS) entry which is preliminary data.</text>
</comment>
<protein>
    <recommendedName>
        <fullName evidence="4">PrsW family intramembrane metalloprotease</fullName>
    </recommendedName>
</protein>
<dbReference type="RefSeq" id="WP_037616969.1">
    <property type="nucleotide sequence ID" value="NZ_JABTYC020000015.1"/>
</dbReference>
<dbReference type="STRING" id="176090.SSIN_1276"/>
<feature type="transmembrane region" description="Helical" evidence="1">
    <location>
        <begin position="240"/>
        <end position="259"/>
    </location>
</feature>
<accession>A0A0A0DFX7</accession>
<keyword evidence="3" id="KW-1185">Reference proteome</keyword>
<evidence type="ECO:0000313" key="3">
    <source>
        <dbReference type="Proteomes" id="UP000030019"/>
    </source>
</evidence>